<evidence type="ECO:0000256" key="3">
    <source>
        <dbReference type="ARBA" id="ARBA00022490"/>
    </source>
</evidence>
<keyword evidence="5 7" id="KW-0547">Nucleotide-binding</keyword>
<comment type="similarity">
    <text evidence="2 7">Belongs to the SurE nucleotidase family.</text>
</comment>
<dbReference type="InterPro" id="IPR036523">
    <property type="entry name" value="SurE-like_sf"/>
</dbReference>
<organism evidence="9 10">
    <name type="scientific">Aerophototrophica crusticola</name>
    <dbReference type="NCBI Taxonomy" id="1709002"/>
    <lineage>
        <taxon>Bacteria</taxon>
        <taxon>Pseudomonadati</taxon>
        <taxon>Pseudomonadota</taxon>
        <taxon>Alphaproteobacteria</taxon>
        <taxon>Rhodospirillales</taxon>
        <taxon>Rhodospirillaceae</taxon>
        <taxon>Aerophototrophica</taxon>
    </lineage>
</organism>
<evidence type="ECO:0000256" key="4">
    <source>
        <dbReference type="ARBA" id="ARBA00022723"/>
    </source>
</evidence>
<dbReference type="AlphaFoldDB" id="A0A858R6K4"/>
<keyword evidence="6 7" id="KW-0378">Hydrolase</keyword>
<dbReference type="EMBL" id="CP051775">
    <property type="protein sequence ID" value="QJE73060.1"/>
    <property type="molecule type" value="Genomic_DNA"/>
</dbReference>
<evidence type="ECO:0000256" key="7">
    <source>
        <dbReference type="HAMAP-Rule" id="MF_00060"/>
    </source>
</evidence>
<comment type="subcellular location">
    <subcellularLocation>
        <location evidence="7">Cytoplasm</location>
    </subcellularLocation>
</comment>
<evidence type="ECO:0000256" key="5">
    <source>
        <dbReference type="ARBA" id="ARBA00022741"/>
    </source>
</evidence>
<feature type="binding site" evidence="7">
    <location>
        <position position="99"/>
    </location>
    <ligand>
        <name>a divalent metal cation</name>
        <dbReference type="ChEBI" id="CHEBI:60240"/>
    </ligand>
</feature>
<feature type="binding site" evidence="7">
    <location>
        <position position="14"/>
    </location>
    <ligand>
        <name>a divalent metal cation</name>
        <dbReference type="ChEBI" id="CHEBI:60240"/>
    </ligand>
</feature>
<dbReference type="InterPro" id="IPR002828">
    <property type="entry name" value="SurE-like_Pase/nucleotidase"/>
</dbReference>
<dbReference type="NCBIfam" id="NF001490">
    <property type="entry name" value="PRK00346.1-4"/>
    <property type="match status" value="1"/>
</dbReference>
<keyword evidence="3 7" id="KW-0963">Cytoplasm</keyword>
<dbReference type="Gene3D" id="3.40.1210.10">
    <property type="entry name" value="Survival protein SurE-like phosphatase/nucleotidase"/>
    <property type="match status" value="1"/>
</dbReference>
<protein>
    <recommendedName>
        <fullName evidence="7">5'-nucleotidase SurE</fullName>
        <ecNumber evidence="7">3.1.3.5</ecNumber>
    </recommendedName>
    <alternativeName>
        <fullName evidence="7">Nucleoside 5'-monophosphate phosphohydrolase</fullName>
    </alternativeName>
</protein>
<dbReference type="Pfam" id="PF01975">
    <property type="entry name" value="SurE"/>
    <property type="match status" value="1"/>
</dbReference>
<feature type="domain" description="Survival protein SurE-like phosphatase/nucleotidase" evidence="8">
    <location>
        <begin position="10"/>
        <end position="185"/>
    </location>
</feature>
<gene>
    <name evidence="7 9" type="primary">surE</name>
    <name evidence="9" type="ORF">HHL28_08145</name>
</gene>
<dbReference type="GO" id="GO:0046872">
    <property type="term" value="F:metal ion binding"/>
    <property type="evidence" value="ECO:0007669"/>
    <property type="project" value="UniProtKB-UniRule"/>
</dbReference>
<dbReference type="EC" id="3.1.3.5" evidence="7"/>
<dbReference type="PANTHER" id="PTHR30457">
    <property type="entry name" value="5'-NUCLEOTIDASE SURE"/>
    <property type="match status" value="1"/>
</dbReference>
<evidence type="ECO:0000313" key="9">
    <source>
        <dbReference type="EMBL" id="QJE73060.1"/>
    </source>
</evidence>
<sequence>MQAPRFARALLTNDDGIDAPGLAVLAEAAAQLAEEVWVVAPEHDQSGVSRAVSLHNPLRVIPRGERRFAVTGTPSDCVILGVRHIMAENPPDIVLSGVNRGANIADELSYSGTVSAALAARLFGIPAYAFSQAFRDRKNVRWQTALSLIHQVVERFGKPETVLNVNFPDVEPDQVTGLDITRQGGGSLLGVDVETRTDTRGLTYHWLGFRRSPGEQADDTDIAALRRHRISVTPVGFDQTDRKVFDALRQMES</sequence>
<reference evidence="9" key="1">
    <citation type="submission" date="2020-04" db="EMBL/GenBank/DDBJ databases">
        <title>A desert anoxygenic phototrophic bacterium fixes CO2 using RubisCO under aerobic conditions.</title>
        <authorList>
            <person name="Tang K."/>
        </authorList>
    </citation>
    <scope>NUCLEOTIDE SEQUENCE [LARGE SCALE GENOMIC DNA]</scope>
    <source>
        <strain evidence="9">MIMtkB3</strain>
    </source>
</reference>
<evidence type="ECO:0000256" key="2">
    <source>
        <dbReference type="ARBA" id="ARBA00011062"/>
    </source>
</evidence>
<evidence type="ECO:0000256" key="6">
    <source>
        <dbReference type="ARBA" id="ARBA00022801"/>
    </source>
</evidence>
<accession>A0A858R6K4</accession>
<evidence type="ECO:0000256" key="1">
    <source>
        <dbReference type="ARBA" id="ARBA00000815"/>
    </source>
</evidence>
<dbReference type="SUPFAM" id="SSF64167">
    <property type="entry name" value="SurE-like"/>
    <property type="match status" value="1"/>
</dbReference>
<comment type="function">
    <text evidence="7">Nucleotidase that shows phosphatase activity on nucleoside 5'-monophosphates.</text>
</comment>
<dbReference type="GO" id="GO:0008254">
    <property type="term" value="F:3'-nucleotidase activity"/>
    <property type="evidence" value="ECO:0007669"/>
    <property type="project" value="TreeGrafter"/>
</dbReference>
<feature type="binding site" evidence="7">
    <location>
        <position position="15"/>
    </location>
    <ligand>
        <name>a divalent metal cation</name>
        <dbReference type="ChEBI" id="CHEBI:60240"/>
    </ligand>
</feature>
<dbReference type="GO" id="GO:0000166">
    <property type="term" value="F:nucleotide binding"/>
    <property type="evidence" value="ECO:0007669"/>
    <property type="project" value="UniProtKB-KW"/>
</dbReference>
<dbReference type="KEGG" id="acru:HHL28_08145"/>
<proteinExistence type="inferred from homology"/>
<dbReference type="GO" id="GO:0005737">
    <property type="term" value="C:cytoplasm"/>
    <property type="evidence" value="ECO:0007669"/>
    <property type="project" value="UniProtKB-SubCell"/>
</dbReference>
<dbReference type="GO" id="GO:0008253">
    <property type="term" value="F:5'-nucleotidase activity"/>
    <property type="evidence" value="ECO:0007669"/>
    <property type="project" value="UniProtKB-UniRule"/>
</dbReference>
<keyword evidence="4 7" id="KW-0479">Metal-binding</keyword>
<feature type="binding site" evidence="7">
    <location>
        <position position="46"/>
    </location>
    <ligand>
        <name>a divalent metal cation</name>
        <dbReference type="ChEBI" id="CHEBI:60240"/>
    </ligand>
</feature>
<keyword evidence="10" id="KW-1185">Reference proteome</keyword>
<comment type="cofactor">
    <cofactor evidence="7">
        <name>a divalent metal cation</name>
        <dbReference type="ChEBI" id="CHEBI:60240"/>
    </cofactor>
    <text evidence="7">Binds 1 divalent metal cation per subunit.</text>
</comment>
<dbReference type="PANTHER" id="PTHR30457:SF12">
    <property type="entry name" value="5'_3'-NUCLEOTIDASE SURE"/>
    <property type="match status" value="1"/>
</dbReference>
<dbReference type="NCBIfam" id="TIGR00087">
    <property type="entry name" value="surE"/>
    <property type="match status" value="1"/>
</dbReference>
<dbReference type="InterPro" id="IPR030048">
    <property type="entry name" value="SurE"/>
</dbReference>
<evidence type="ECO:0000313" key="10">
    <source>
        <dbReference type="Proteomes" id="UP000501891"/>
    </source>
</evidence>
<dbReference type="HAMAP" id="MF_00060">
    <property type="entry name" value="SurE"/>
    <property type="match status" value="1"/>
</dbReference>
<dbReference type="GO" id="GO:0004309">
    <property type="term" value="F:exopolyphosphatase activity"/>
    <property type="evidence" value="ECO:0007669"/>
    <property type="project" value="TreeGrafter"/>
</dbReference>
<dbReference type="Proteomes" id="UP000501891">
    <property type="component" value="Chromosome"/>
</dbReference>
<comment type="catalytic activity">
    <reaction evidence="1 7">
        <text>a ribonucleoside 5'-phosphate + H2O = a ribonucleoside + phosphate</text>
        <dbReference type="Rhea" id="RHEA:12484"/>
        <dbReference type="ChEBI" id="CHEBI:15377"/>
        <dbReference type="ChEBI" id="CHEBI:18254"/>
        <dbReference type="ChEBI" id="CHEBI:43474"/>
        <dbReference type="ChEBI" id="CHEBI:58043"/>
        <dbReference type="EC" id="3.1.3.5"/>
    </reaction>
</comment>
<evidence type="ECO:0000259" key="8">
    <source>
        <dbReference type="Pfam" id="PF01975"/>
    </source>
</evidence>
<name>A0A858R6K4_9PROT</name>